<dbReference type="EMBL" id="MFJA01000078">
    <property type="protein sequence ID" value="OGG02026.1"/>
    <property type="molecule type" value="Genomic_DNA"/>
</dbReference>
<organism evidence="1 2">
    <name type="scientific">Candidatus Gottesmanbacteria bacterium RBG_16_37_8</name>
    <dbReference type="NCBI Taxonomy" id="1798371"/>
    <lineage>
        <taxon>Bacteria</taxon>
        <taxon>Candidatus Gottesmaniibacteriota</taxon>
    </lineage>
</organism>
<evidence type="ECO:0000313" key="2">
    <source>
        <dbReference type="Proteomes" id="UP000176665"/>
    </source>
</evidence>
<reference evidence="1 2" key="1">
    <citation type="journal article" date="2016" name="Nat. Commun.">
        <title>Thousands of microbial genomes shed light on interconnected biogeochemical processes in an aquifer system.</title>
        <authorList>
            <person name="Anantharaman K."/>
            <person name="Brown C.T."/>
            <person name="Hug L.A."/>
            <person name="Sharon I."/>
            <person name="Castelle C.J."/>
            <person name="Probst A.J."/>
            <person name="Thomas B.C."/>
            <person name="Singh A."/>
            <person name="Wilkins M.J."/>
            <person name="Karaoz U."/>
            <person name="Brodie E.L."/>
            <person name="Williams K.H."/>
            <person name="Hubbard S.S."/>
            <person name="Banfield J.F."/>
        </authorList>
    </citation>
    <scope>NUCLEOTIDE SEQUENCE [LARGE SCALE GENOMIC DNA]</scope>
</reference>
<accession>A0A1F5YPH6</accession>
<evidence type="ECO:0000313" key="1">
    <source>
        <dbReference type="EMBL" id="OGG02026.1"/>
    </source>
</evidence>
<dbReference type="STRING" id="1798371.A2W14_06320"/>
<gene>
    <name evidence="1" type="ORF">A2W14_06320</name>
</gene>
<dbReference type="Proteomes" id="UP000176665">
    <property type="component" value="Unassembled WGS sequence"/>
</dbReference>
<proteinExistence type="predicted"/>
<comment type="caution">
    <text evidence="1">The sequence shown here is derived from an EMBL/GenBank/DDBJ whole genome shotgun (WGS) entry which is preliminary data.</text>
</comment>
<sequence length="78" mass="9043">MKDNSKKLTDESIRDFLTLKGSFSTSKKPLSSQEIHRRFSKYLANGKRSSVDRVKGISKGVYGKGEEYIEKERQTWKK</sequence>
<protein>
    <submittedName>
        <fullName evidence="1">Uncharacterized protein</fullName>
    </submittedName>
</protein>
<name>A0A1F5YPH6_9BACT</name>
<dbReference type="AlphaFoldDB" id="A0A1F5YPH6"/>